<dbReference type="InterPro" id="IPR001680">
    <property type="entry name" value="WD40_rpt"/>
</dbReference>
<dbReference type="PROSITE" id="PS50082">
    <property type="entry name" value="WD_REPEATS_2"/>
    <property type="match status" value="1"/>
</dbReference>
<reference evidence="7" key="1">
    <citation type="submission" date="2016-10" db="EMBL/GenBank/DDBJ databases">
        <authorList>
            <person name="Benchimol M."/>
            <person name="Almeida L.G."/>
            <person name="Vasconcelos A.T."/>
            <person name="Perreira-Neves A."/>
            <person name="Rosa I.A."/>
            <person name="Tasca T."/>
            <person name="Bogo M.R."/>
            <person name="de Souza W."/>
        </authorList>
    </citation>
    <scope>NUCLEOTIDE SEQUENCE [LARGE SCALE GENOMIC DNA]</scope>
    <source>
        <strain evidence="7">K</strain>
    </source>
</reference>
<proteinExistence type="predicted"/>
<feature type="domain" description="IFT80 second beta-propeller" evidence="5">
    <location>
        <begin position="298"/>
        <end position="585"/>
    </location>
</feature>
<sequence>MRLQVLSKAETSNLPGVDGMITSICLDDRNFYTAVDGGAIRKYPIINDDIGQTSDDIFVLKNEHISCIDSTRDPTTQNIFVIGCSDGNFHLCSSNWRIEKTVQAHKGGVTCIKINPDGTSIATGGEDGILKIWSRNGIHRSNLASCGSVITSCNWDCTGKYVMFTHGGMVTVRSASFKQDQTQFRAHRRLITCSSWNGASNEILTGGEDRIARLFDTDGRLIAESATYDYAVSTCCFITAAKLCLIGTANRVYLTDHRLRPLCSLQFPAGGAMCASPEMPRVLIGGNGTATLLTSVGKKIVYRDCEVVGEGQKKLSVYDLKNGVTETLQFPDSVINFYLNFNFLVVSTTSKIYIYKCGSWTTPSIVDMKEPPRVISQSQTMFALISQSGVQIIGYDGRTISRINDTRVKWDLLSHDSVAVSPSVFIAITPDGRKNIFAFSTSTGQMITSEPLNHPSEIKCVRTNQATTQTKARFGFVNANGDLTVCRFLTSNPRVPPSIETEKIANFVDDFRWHTNHDIILARTGEKLTCFCNPSAAFFTPELMPMLKNECRMLFDAAELSSFDGTHAFVVAKDGAFCVVPINPFLVMVHEAVELHRNWKVVLQICRAMNEQCLWAVCAACAVQAGDVDAAQEAYAALSLVDRVMFLGKVKKMKSPASRNAMIAILQGRESEAEDILIQGGCTFRAVKMNISMCRWERALAIAKRNNKFVEVVAAYRTKYIKDMGIEETDDNFIKLGQVEMESVKSIIQQEKAAEMSG</sequence>
<keyword evidence="3" id="KW-0966">Cell projection</keyword>
<evidence type="ECO:0000256" key="2">
    <source>
        <dbReference type="ARBA" id="ARBA00023069"/>
    </source>
</evidence>
<dbReference type="InterPro" id="IPR056456">
    <property type="entry name" value="Beta-prop_IFT80_2nd"/>
</dbReference>
<keyword evidence="8" id="KW-1185">Reference proteome</keyword>
<dbReference type="SMART" id="SM00320">
    <property type="entry name" value="WD40"/>
    <property type="match status" value="3"/>
</dbReference>
<dbReference type="RefSeq" id="XP_068347373.1">
    <property type="nucleotide sequence ID" value="XM_068495978.1"/>
</dbReference>
<dbReference type="Gene3D" id="1.25.40.470">
    <property type="match status" value="1"/>
</dbReference>
<evidence type="ECO:0000259" key="6">
    <source>
        <dbReference type="Pfam" id="PF23387"/>
    </source>
</evidence>
<comment type="subcellular location">
    <subcellularLocation>
        <location evidence="1">Cell projection</location>
        <location evidence="1">Cilium</location>
    </subcellularLocation>
</comment>
<comment type="caution">
    <text evidence="7">The sequence shown here is derived from an EMBL/GenBank/DDBJ whole genome shotgun (WGS) entry which is preliminary data.</text>
</comment>
<protein>
    <submittedName>
        <fullName evidence="7">Uncharacterized protein</fullName>
    </submittedName>
</protein>
<dbReference type="Pfam" id="PF00400">
    <property type="entry name" value="WD40"/>
    <property type="match status" value="2"/>
</dbReference>
<dbReference type="SUPFAM" id="SSF101898">
    <property type="entry name" value="NHL repeat"/>
    <property type="match status" value="1"/>
</dbReference>
<dbReference type="InterPro" id="IPR015943">
    <property type="entry name" value="WD40/YVTN_repeat-like_dom_sf"/>
</dbReference>
<dbReference type="VEuPathDB" id="TrichDB:TRFO_11325"/>
<dbReference type="GO" id="GO:0060271">
    <property type="term" value="P:cilium assembly"/>
    <property type="evidence" value="ECO:0007669"/>
    <property type="project" value="TreeGrafter"/>
</dbReference>
<evidence type="ECO:0000256" key="4">
    <source>
        <dbReference type="PROSITE-ProRule" id="PRU00221"/>
    </source>
</evidence>
<evidence type="ECO:0000313" key="8">
    <source>
        <dbReference type="Proteomes" id="UP000179807"/>
    </source>
</evidence>
<dbReference type="Pfam" id="PF23387">
    <property type="entry name" value="TPR_IFT80_172"/>
    <property type="match status" value="1"/>
</dbReference>
<accession>A0A1J4JAF0</accession>
<evidence type="ECO:0000256" key="3">
    <source>
        <dbReference type="ARBA" id="ARBA00023273"/>
    </source>
</evidence>
<dbReference type="EMBL" id="MLAK01001337">
    <property type="protein sequence ID" value="OHS94236.1"/>
    <property type="molecule type" value="Genomic_DNA"/>
</dbReference>
<dbReference type="Gene3D" id="2.130.10.10">
    <property type="entry name" value="YVTN repeat-like/Quinoprotein amine dehydrogenase"/>
    <property type="match status" value="1"/>
</dbReference>
<keyword evidence="4" id="KW-0853">WD repeat</keyword>
<dbReference type="SUPFAM" id="SSF50978">
    <property type="entry name" value="WD40 repeat-like"/>
    <property type="match status" value="1"/>
</dbReference>
<dbReference type="GO" id="GO:0005929">
    <property type="term" value="C:cilium"/>
    <property type="evidence" value="ECO:0007669"/>
    <property type="project" value="UniProtKB-SubCell"/>
</dbReference>
<dbReference type="Pfam" id="PF23335">
    <property type="entry name" value="Beta-prop_IFT80_2nd"/>
    <property type="match status" value="1"/>
</dbReference>
<evidence type="ECO:0000313" key="7">
    <source>
        <dbReference type="EMBL" id="OHS94236.1"/>
    </source>
</evidence>
<dbReference type="PANTHER" id="PTHR24098">
    <property type="entry name" value="OUTER SEGMENT 5"/>
    <property type="match status" value="1"/>
</dbReference>
<feature type="repeat" description="WD" evidence="4">
    <location>
        <begin position="102"/>
        <end position="134"/>
    </location>
</feature>
<dbReference type="AlphaFoldDB" id="A0A1J4JAF0"/>
<name>A0A1J4JAF0_9EUKA</name>
<evidence type="ECO:0000256" key="1">
    <source>
        <dbReference type="ARBA" id="ARBA00004138"/>
    </source>
</evidence>
<dbReference type="InterPro" id="IPR056157">
    <property type="entry name" value="TPR_IFT80_172_dom"/>
</dbReference>
<dbReference type="InterPro" id="IPR036322">
    <property type="entry name" value="WD40_repeat_dom_sf"/>
</dbReference>
<evidence type="ECO:0000259" key="5">
    <source>
        <dbReference type="Pfam" id="PF23335"/>
    </source>
</evidence>
<dbReference type="GeneID" id="94830682"/>
<dbReference type="GO" id="GO:0030992">
    <property type="term" value="C:intraciliary transport particle B"/>
    <property type="evidence" value="ECO:0007669"/>
    <property type="project" value="TreeGrafter"/>
</dbReference>
<organism evidence="7 8">
    <name type="scientific">Tritrichomonas foetus</name>
    <dbReference type="NCBI Taxonomy" id="1144522"/>
    <lineage>
        <taxon>Eukaryota</taxon>
        <taxon>Metamonada</taxon>
        <taxon>Parabasalia</taxon>
        <taxon>Tritrichomonadida</taxon>
        <taxon>Tritrichomonadidae</taxon>
        <taxon>Tritrichomonas</taxon>
    </lineage>
</organism>
<dbReference type="Proteomes" id="UP000179807">
    <property type="component" value="Unassembled WGS sequence"/>
</dbReference>
<dbReference type="OrthoDB" id="408728at2759"/>
<dbReference type="PANTHER" id="PTHR24098:SF0">
    <property type="entry name" value="OUTER SEGMENT 5"/>
    <property type="match status" value="1"/>
</dbReference>
<gene>
    <name evidence="7" type="ORF">TRFO_11325</name>
</gene>
<keyword evidence="2" id="KW-0969">Cilium</keyword>
<dbReference type="PROSITE" id="PS50294">
    <property type="entry name" value="WD_REPEATS_REGION"/>
    <property type="match status" value="1"/>
</dbReference>
<feature type="domain" description="IFT80/172/WDR35 TPR" evidence="6">
    <location>
        <begin position="614"/>
        <end position="755"/>
    </location>
</feature>